<proteinExistence type="predicted"/>
<evidence type="ECO:0000313" key="2">
    <source>
        <dbReference type="EMBL" id="KAL1412288.1"/>
    </source>
</evidence>
<accession>A0ABR3QC53</accession>
<protein>
    <recommendedName>
        <fullName evidence="1">F-box domain-containing protein</fullName>
    </recommendedName>
</protein>
<dbReference type="Proteomes" id="UP001565368">
    <property type="component" value="Unassembled WGS sequence"/>
</dbReference>
<evidence type="ECO:0000259" key="1">
    <source>
        <dbReference type="Pfam" id="PF00646"/>
    </source>
</evidence>
<name>A0ABR3QC53_9TREE</name>
<dbReference type="GeneID" id="95981075"/>
<keyword evidence="3" id="KW-1185">Reference proteome</keyword>
<dbReference type="InterPro" id="IPR001810">
    <property type="entry name" value="F-box_dom"/>
</dbReference>
<dbReference type="EMBL" id="JBBXJM010000001">
    <property type="protein sequence ID" value="KAL1412288.1"/>
    <property type="molecule type" value="Genomic_DNA"/>
</dbReference>
<organism evidence="2 3">
    <name type="scientific">Vanrija albida</name>
    <dbReference type="NCBI Taxonomy" id="181172"/>
    <lineage>
        <taxon>Eukaryota</taxon>
        <taxon>Fungi</taxon>
        <taxon>Dikarya</taxon>
        <taxon>Basidiomycota</taxon>
        <taxon>Agaricomycotina</taxon>
        <taxon>Tremellomycetes</taxon>
        <taxon>Trichosporonales</taxon>
        <taxon>Trichosporonaceae</taxon>
        <taxon>Vanrija</taxon>
    </lineage>
</organism>
<gene>
    <name evidence="2" type="ORF">Q8F55_000032</name>
</gene>
<dbReference type="Pfam" id="PF00646">
    <property type="entry name" value="F-box"/>
    <property type="match status" value="1"/>
</dbReference>
<feature type="domain" description="F-box" evidence="1">
    <location>
        <begin position="8"/>
        <end position="42"/>
    </location>
</feature>
<evidence type="ECO:0000313" key="3">
    <source>
        <dbReference type="Proteomes" id="UP001565368"/>
    </source>
</evidence>
<sequence>MDSTAFPHIFEQIILNCSVKALVAIRATSKRWQRIVDTLLFHHCVIDRFPLGERSQSRLAIRKRLTTWRRDGDKRGVLGRRVIPDAEPTSKWVAVRPEDKTTPNWTLDFVVSPTSGLDSDMTLPLAPWKARIIDLEGRGRRINDFIDATDPTALEPDRPVPVEITSLQPHREFPLVLRRFGKTVAQTWPGPVETVVDFAPEGAEGWSMASVPGRSGQSCKYIRHIEWGRVSRPDRLQYIDGQGGGVHNATLVLAPHCTPPSPYHAMKLISGFARHFADGIISGTITFTLVGAENWLPDFDADEIRAHMISGTRRADRHLMLAYLRRSNHTLYDLSKTTIVEAYQYVRVITLAEWWDELGELKDVVGVWPEDRRNEWDREEWSWE</sequence>
<reference evidence="2 3" key="1">
    <citation type="submission" date="2023-08" db="EMBL/GenBank/DDBJ databases">
        <title>Annotated Genome Sequence of Vanrija albida AlHP1.</title>
        <authorList>
            <person name="Herzog R."/>
        </authorList>
    </citation>
    <scope>NUCLEOTIDE SEQUENCE [LARGE SCALE GENOMIC DNA]</scope>
    <source>
        <strain evidence="2 3">AlHP1</strain>
    </source>
</reference>
<comment type="caution">
    <text evidence="2">The sequence shown here is derived from an EMBL/GenBank/DDBJ whole genome shotgun (WGS) entry which is preliminary data.</text>
</comment>
<dbReference type="RefSeq" id="XP_069212232.1">
    <property type="nucleotide sequence ID" value="XM_069348688.1"/>
</dbReference>